<keyword evidence="1" id="KW-0812">Transmembrane</keyword>
<reference evidence="2" key="1">
    <citation type="submission" date="2018-05" db="EMBL/GenBank/DDBJ databases">
        <authorList>
            <person name="Lanie J.A."/>
            <person name="Ng W.-L."/>
            <person name="Kazmierczak K.M."/>
            <person name="Andrzejewski T.M."/>
            <person name="Davidsen T.M."/>
            <person name="Wayne K.J."/>
            <person name="Tettelin H."/>
            <person name="Glass J.I."/>
            <person name="Rusch D."/>
            <person name="Podicherti R."/>
            <person name="Tsui H.-C.T."/>
            <person name="Winkler M.E."/>
        </authorList>
    </citation>
    <scope>NUCLEOTIDE SEQUENCE</scope>
</reference>
<keyword evidence="1" id="KW-1133">Transmembrane helix</keyword>
<protein>
    <submittedName>
        <fullName evidence="2">Uncharacterized protein</fullName>
    </submittedName>
</protein>
<evidence type="ECO:0000313" key="2">
    <source>
        <dbReference type="EMBL" id="SVA90400.1"/>
    </source>
</evidence>
<evidence type="ECO:0000256" key="1">
    <source>
        <dbReference type="SAM" id="Phobius"/>
    </source>
</evidence>
<dbReference type="EMBL" id="UINC01021891">
    <property type="protein sequence ID" value="SVA90400.1"/>
    <property type="molecule type" value="Genomic_DNA"/>
</dbReference>
<gene>
    <name evidence="2" type="ORF">METZ01_LOCUS143254</name>
</gene>
<feature type="non-terminal residue" evidence="2">
    <location>
        <position position="1"/>
    </location>
</feature>
<sequence>VAITYTQYYYPQNLFQKTRQEILVKVGLMLGGLVTVLKIDLIVILIPIQGVSKKSG</sequence>
<proteinExistence type="predicted"/>
<organism evidence="2">
    <name type="scientific">marine metagenome</name>
    <dbReference type="NCBI Taxonomy" id="408172"/>
    <lineage>
        <taxon>unclassified sequences</taxon>
        <taxon>metagenomes</taxon>
        <taxon>ecological metagenomes</taxon>
    </lineage>
</organism>
<feature type="transmembrane region" description="Helical" evidence="1">
    <location>
        <begin position="22"/>
        <end position="46"/>
    </location>
</feature>
<keyword evidence="1" id="KW-0472">Membrane</keyword>
<dbReference type="AlphaFoldDB" id="A0A381ZMD4"/>
<name>A0A381ZMD4_9ZZZZ</name>
<accession>A0A381ZMD4</accession>